<dbReference type="SMART" id="SM00382">
    <property type="entry name" value="AAA"/>
    <property type="match status" value="1"/>
</dbReference>
<evidence type="ECO:0000259" key="5">
    <source>
        <dbReference type="PROSITE" id="PS50893"/>
    </source>
</evidence>
<dbReference type="InterPro" id="IPR017871">
    <property type="entry name" value="ABC_transporter-like_CS"/>
</dbReference>
<dbReference type="InterPro" id="IPR003593">
    <property type="entry name" value="AAA+_ATPase"/>
</dbReference>
<dbReference type="GO" id="GO:0016887">
    <property type="term" value="F:ATP hydrolysis activity"/>
    <property type="evidence" value="ECO:0007669"/>
    <property type="project" value="InterPro"/>
</dbReference>
<dbReference type="GO" id="GO:0005524">
    <property type="term" value="F:ATP binding"/>
    <property type="evidence" value="ECO:0007669"/>
    <property type="project" value="UniProtKB-KW"/>
</dbReference>
<evidence type="ECO:0000256" key="3">
    <source>
        <dbReference type="ARBA" id="ARBA00022741"/>
    </source>
</evidence>
<comment type="caution">
    <text evidence="6">The sequence shown here is derived from an EMBL/GenBank/DDBJ whole genome shotgun (WGS) entry which is preliminary data.</text>
</comment>
<keyword evidence="6" id="KW-0378">Hydrolase</keyword>
<comment type="similarity">
    <text evidence="1">Belongs to the ABC transporter superfamily.</text>
</comment>
<dbReference type="GO" id="GO:0043190">
    <property type="term" value="C:ATP-binding cassette (ABC) transporter complex"/>
    <property type="evidence" value="ECO:0007669"/>
    <property type="project" value="TreeGrafter"/>
</dbReference>
<dbReference type="EMBL" id="ACYG01000024">
    <property type="protein sequence ID" value="EEV17780.1"/>
    <property type="molecule type" value="Genomic_DNA"/>
</dbReference>
<keyword evidence="3" id="KW-0547">Nucleotide-binding</keyword>
<dbReference type="STRING" id="824.CGRAC_1756"/>
<dbReference type="AlphaFoldDB" id="C8PI16"/>
<dbReference type="OrthoDB" id="9782163at2"/>
<reference evidence="6 7" key="1">
    <citation type="submission" date="2009-07" db="EMBL/GenBank/DDBJ databases">
        <authorList>
            <person name="Madupu R."/>
            <person name="Sebastian Y."/>
            <person name="Durkin A.S."/>
            <person name="Torralba M."/>
            <person name="Methe B."/>
            <person name="Sutton G.G."/>
            <person name="Strausberg R.L."/>
            <person name="Nelson K.E."/>
        </authorList>
    </citation>
    <scope>NUCLEOTIDE SEQUENCE [LARGE SCALE GENOMIC DNA]</scope>
    <source>
        <strain evidence="6 7">RM3268</strain>
    </source>
</reference>
<dbReference type="Pfam" id="PF00005">
    <property type="entry name" value="ABC_tran"/>
    <property type="match status" value="1"/>
</dbReference>
<gene>
    <name evidence="6" type="ORF">CAMGR0001_0612</name>
</gene>
<dbReference type="PROSITE" id="PS50893">
    <property type="entry name" value="ABC_TRANSPORTER_2"/>
    <property type="match status" value="1"/>
</dbReference>
<keyword evidence="4 6" id="KW-0067">ATP-binding</keyword>
<dbReference type="CDD" id="cd03225">
    <property type="entry name" value="ABC_cobalt_CbiO_domain1"/>
    <property type="match status" value="1"/>
</dbReference>
<dbReference type="InterPro" id="IPR027417">
    <property type="entry name" value="P-loop_NTPase"/>
</dbReference>
<evidence type="ECO:0000313" key="7">
    <source>
        <dbReference type="Proteomes" id="UP000005709"/>
    </source>
</evidence>
<dbReference type="RefSeq" id="WP_005871400.1">
    <property type="nucleotide sequence ID" value="NZ_ACYG01000024.1"/>
</dbReference>
<evidence type="ECO:0000256" key="4">
    <source>
        <dbReference type="ARBA" id="ARBA00022840"/>
    </source>
</evidence>
<dbReference type="EC" id="3.6.3.-" evidence="6"/>
<dbReference type="InterPro" id="IPR050095">
    <property type="entry name" value="ECF_ABC_transporter_ATP-bd"/>
</dbReference>
<proteinExistence type="inferred from homology"/>
<accession>C8PI16</accession>
<organism evidence="6 7">
    <name type="scientific">Campylobacter gracilis RM3268</name>
    <dbReference type="NCBI Taxonomy" id="553220"/>
    <lineage>
        <taxon>Bacteria</taxon>
        <taxon>Pseudomonadati</taxon>
        <taxon>Campylobacterota</taxon>
        <taxon>Epsilonproteobacteria</taxon>
        <taxon>Campylobacterales</taxon>
        <taxon>Campylobacteraceae</taxon>
        <taxon>Campylobacter</taxon>
    </lineage>
</organism>
<dbReference type="PROSITE" id="PS00211">
    <property type="entry name" value="ABC_TRANSPORTER_1"/>
    <property type="match status" value="1"/>
</dbReference>
<evidence type="ECO:0000256" key="1">
    <source>
        <dbReference type="ARBA" id="ARBA00005417"/>
    </source>
</evidence>
<dbReference type="SUPFAM" id="SSF52540">
    <property type="entry name" value="P-loop containing nucleoside triphosphate hydrolases"/>
    <property type="match status" value="1"/>
</dbReference>
<keyword evidence="7" id="KW-1185">Reference proteome</keyword>
<evidence type="ECO:0000313" key="6">
    <source>
        <dbReference type="EMBL" id="EEV17780.1"/>
    </source>
</evidence>
<feature type="domain" description="ABC transporter" evidence="5">
    <location>
        <begin position="5"/>
        <end position="258"/>
    </location>
</feature>
<dbReference type="PANTHER" id="PTHR43553:SF24">
    <property type="entry name" value="ENERGY-COUPLING FACTOR TRANSPORTER ATP-BINDING PROTEIN ECFA1"/>
    <property type="match status" value="1"/>
</dbReference>
<evidence type="ECO:0000256" key="2">
    <source>
        <dbReference type="ARBA" id="ARBA00022448"/>
    </source>
</evidence>
<dbReference type="Gene3D" id="3.40.50.300">
    <property type="entry name" value="P-loop containing nucleotide triphosphate hydrolases"/>
    <property type="match status" value="1"/>
</dbReference>
<dbReference type="Proteomes" id="UP000005709">
    <property type="component" value="Unassembled WGS sequence"/>
</dbReference>
<dbReference type="eggNOG" id="COG1122">
    <property type="taxonomic scope" value="Bacteria"/>
</dbReference>
<dbReference type="PANTHER" id="PTHR43553">
    <property type="entry name" value="HEAVY METAL TRANSPORTER"/>
    <property type="match status" value="1"/>
</dbReference>
<name>C8PI16_9BACT</name>
<keyword evidence="2" id="KW-0813">Transport</keyword>
<sequence length="258" mass="28872">MSCSLKALGLSAKNGEREIFRGVNLSVGHKEKVAILGANGQGKTSLLQILGGLRQWGEGEIELFGEKLECVEDFAKFRHEIGFLFQNSDDQFLCASVFEDVAFSLRAQNERLKRAQNAEKRRGIFSKFFGRNAQILRQGSENDHLKKLEILSEEQIERKALETLRCLGIEHLRERVPFHLSGGEKKLVALAGALVCEPRILLLDEPTTALDEAMQERVAGILAGLDVSEIIVSHDKNFIDKIADKIYYLKSDGLYESP</sequence>
<protein>
    <submittedName>
        <fullName evidence="6">ABC transporter, ATP-binding protein</fullName>
        <ecNumber evidence="6">3.6.3.-</ecNumber>
    </submittedName>
</protein>
<dbReference type="GO" id="GO:0042626">
    <property type="term" value="F:ATPase-coupled transmembrane transporter activity"/>
    <property type="evidence" value="ECO:0007669"/>
    <property type="project" value="TreeGrafter"/>
</dbReference>
<dbReference type="InterPro" id="IPR003439">
    <property type="entry name" value="ABC_transporter-like_ATP-bd"/>
</dbReference>
<dbReference type="InterPro" id="IPR015856">
    <property type="entry name" value="ABC_transpr_CbiO/EcfA_su"/>
</dbReference>